<name>A0A4R9BJA4_9MICO</name>
<keyword evidence="3" id="KW-0547">Nucleotide-binding</keyword>
<dbReference type="EMBL" id="SOHM01000034">
    <property type="protein sequence ID" value="TFD85784.1"/>
    <property type="molecule type" value="Genomic_DNA"/>
</dbReference>
<dbReference type="GO" id="GO:0005524">
    <property type="term" value="F:ATP binding"/>
    <property type="evidence" value="ECO:0007669"/>
    <property type="project" value="UniProtKB-KW"/>
</dbReference>
<feature type="compositionally biased region" description="Low complexity" evidence="1">
    <location>
        <begin position="50"/>
        <end position="77"/>
    </location>
</feature>
<dbReference type="RefSeq" id="WP_134641999.1">
    <property type="nucleotide sequence ID" value="NZ_SOHM01000034.1"/>
</dbReference>
<dbReference type="AlphaFoldDB" id="A0A4R9BJA4"/>
<gene>
    <name evidence="3" type="ORF">E3T61_16790</name>
</gene>
<organism evidence="3 4">
    <name type="scientific">Cryobacterium lactosi</name>
    <dbReference type="NCBI Taxonomy" id="1259202"/>
    <lineage>
        <taxon>Bacteria</taxon>
        <taxon>Bacillati</taxon>
        <taxon>Actinomycetota</taxon>
        <taxon>Actinomycetes</taxon>
        <taxon>Micrococcales</taxon>
        <taxon>Microbacteriaceae</taxon>
        <taxon>Cryobacterium</taxon>
    </lineage>
</organism>
<protein>
    <submittedName>
        <fullName evidence="3">Iron ABC transporter ATP-binding protein</fullName>
    </submittedName>
</protein>
<evidence type="ECO:0000256" key="1">
    <source>
        <dbReference type="SAM" id="MobiDB-lite"/>
    </source>
</evidence>
<sequence length="213" mass="21344">MTHSSSSSFANGRRLRAALALTGASLVLMALAGCAPAGDTEPTASATAKPSGTATSEPSATAEPTATATPAPVAEGTAVDKSCDQVLTADDVYNLNPNVGVDPDYSASSEAALTATEYNGISCGWLNQSSGEVIEVSLAMPNDTLANTLKDAALASGDIVPTYGSAPDVEGYFSAATGTAQVFTGGYWVAVTSPTMIEPGDAERIMGTVLGNL</sequence>
<evidence type="ECO:0000256" key="2">
    <source>
        <dbReference type="SAM" id="SignalP"/>
    </source>
</evidence>
<evidence type="ECO:0000313" key="4">
    <source>
        <dbReference type="Proteomes" id="UP000298468"/>
    </source>
</evidence>
<feature type="signal peptide" evidence="2">
    <location>
        <begin position="1"/>
        <end position="32"/>
    </location>
</feature>
<keyword evidence="4" id="KW-1185">Reference proteome</keyword>
<reference evidence="3 4" key="1">
    <citation type="submission" date="2019-03" db="EMBL/GenBank/DDBJ databases">
        <title>Genomics of glacier-inhabiting Cryobacterium strains.</title>
        <authorList>
            <person name="Liu Q."/>
            <person name="Xin Y.-H."/>
        </authorList>
    </citation>
    <scope>NUCLEOTIDE SEQUENCE [LARGE SCALE GENOMIC DNA]</scope>
    <source>
        <strain evidence="3 4">Sr59</strain>
    </source>
</reference>
<keyword evidence="3" id="KW-0067">ATP-binding</keyword>
<evidence type="ECO:0000313" key="3">
    <source>
        <dbReference type="EMBL" id="TFD85784.1"/>
    </source>
</evidence>
<dbReference type="Proteomes" id="UP000298468">
    <property type="component" value="Unassembled WGS sequence"/>
</dbReference>
<keyword evidence="2" id="KW-0732">Signal</keyword>
<accession>A0A4R9BJA4</accession>
<feature type="chain" id="PRO_5039014888" evidence="2">
    <location>
        <begin position="33"/>
        <end position="213"/>
    </location>
</feature>
<feature type="region of interest" description="Disordered" evidence="1">
    <location>
        <begin position="39"/>
        <end position="77"/>
    </location>
</feature>
<comment type="caution">
    <text evidence="3">The sequence shown here is derived from an EMBL/GenBank/DDBJ whole genome shotgun (WGS) entry which is preliminary data.</text>
</comment>
<proteinExistence type="predicted"/>
<dbReference type="OrthoDB" id="5122815at2"/>